<dbReference type="RefSeq" id="XP_012333741.1">
    <property type="nucleotide sequence ID" value="XM_012478318.1"/>
</dbReference>
<dbReference type="VEuPathDB" id="PlasmoDB:AK88_00672"/>
<protein>
    <submittedName>
        <fullName evidence="2">Uncharacterized protein</fullName>
    </submittedName>
</protein>
<dbReference type="GeneID" id="24265986"/>
<feature type="region of interest" description="Disordered" evidence="1">
    <location>
        <begin position="170"/>
        <end position="282"/>
    </location>
</feature>
<feature type="compositionally biased region" description="Basic residues" evidence="1">
    <location>
        <begin position="261"/>
        <end position="273"/>
    </location>
</feature>
<dbReference type="OrthoDB" id="370657at2759"/>
<proteinExistence type="predicted"/>
<gene>
    <name evidence="2" type="ORF">AK88_00672</name>
</gene>
<keyword evidence="3" id="KW-1185">Reference proteome</keyword>
<dbReference type="AlphaFoldDB" id="A0A0D9QSE4"/>
<accession>A0A0D9QSE4</accession>
<feature type="compositionally biased region" description="Acidic residues" evidence="1">
    <location>
        <begin position="201"/>
        <end position="211"/>
    </location>
</feature>
<reference evidence="2 3" key="1">
    <citation type="submission" date="2014-03" db="EMBL/GenBank/DDBJ databases">
        <title>The Genome Sequence of Plasmodium fragile nilgiri.</title>
        <authorList>
            <consortium name="The Broad Institute Genomics Platform"/>
            <consortium name="The Broad Institute Genome Sequencing Center for Infectious Disease"/>
            <person name="Neafsey D."/>
            <person name="Duraisingh M."/>
            <person name="Young S.K."/>
            <person name="Zeng Q."/>
            <person name="Gargeya S."/>
            <person name="Abouelleil A."/>
            <person name="Alvarado L."/>
            <person name="Chapman S.B."/>
            <person name="Gainer-Dewar J."/>
            <person name="Goldberg J."/>
            <person name="Griggs A."/>
            <person name="Gujja S."/>
            <person name="Hansen M."/>
            <person name="Howarth C."/>
            <person name="Imamovic A."/>
            <person name="Larimer J."/>
            <person name="Pearson M."/>
            <person name="Poon T.W."/>
            <person name="Priest M."/>
            <person name="Roberts A."/>
            <person name="Saif S."/>
            <person name="Shea T."/>
            <person name="Sykes S."/>
            <person name="Wortman J."/>
            <person name="Nusbaum C."/>
            <person name="Birren B."/>
        </authorList>
    </citation>
    <scope>NUCLEOTIDE SEQUENCE [LARGE SCALE GENOMIC DNA]</scope>
    <source>
        <strain evidence="3">nilgiri</strain>
    </source>
</reference>
<dbReference type="OMA" id="CIKKEGF"/>
<name>A0A0D9QSE4_PLAFR</name>
<evidence type="ECO:0000256" key="1">
    <source>
        <dbReference type="SAM" id="MobiDB-lite"/>
    </source>
</evidence>
<evidence type="ECO:0000313" key="3">
    <source>
        <dbReference type="Proteomes" id="UP000054561"/>
    </source>
</evidence>
<evidence type="ECO:0000313" key="2">
    <source>
        <dbReference type="EMBL" id="KJP89712.1"/>
    </source>
</evidence>
<feature type="compositionally biased region" description="Basic and acidic residues" evidence="1">
    <location>
        <begin position="188"/>
        <end position="200"/>
    </location>
</feature>
<organism evidence="2 3">
    <name type="scientific">Plasmodium fragile</name>
    <dbReference type="NCBI Taxonomy" id="5857"/>
    <lineage>
        <taxon>Eukaryota</taxon>
        <taxon>Sar</taxon>
        <taxon>Alveolata</taxon>
        <taxon>Apicomplexa</taxon>
        <taxon>Aconoidasida</taxon>
        <taxon>Haemosporida</taxon>
        <taxon>Plasmodiidae</taxon>
        <taxon>Plasmodium</taxon>
        <taxon>Plasmodium (Plasmodium)</taxon>
    </lineage>
</organism>
<sequence length="327" mass="35760">MASRLKSLLCNVGKFPCDPDCLSTETCENGGINFCDAVLNGIKPLDECFTTSSSDHGYKYQDSSDISKYYFDGCIKKEGLVYKLEPSNLSARNLCPALVGDRTDYHPNGQEQASNSVIDLEDEVLIGNFPFGCLREVAQRSLNSLENANSRFIITDRNLRITRKDTDLTGHNVRIGGKQSSHLYSEIGKPDAAVREHSVSDGEEEQNEEAGEGEHNDAGGGDVGHVIFPQNSDATDGAHDAIGETGEMDEMNPAKKSTSYVKKKSSNNHPKKKKESEERRGTHLRSMFAFFARAEPAVSNSSRSCRDKVSDASSEFLSVISSAKSNV</sequence>
<dbReference type="EMBL" id="KQ001649">
    <property type="protein sequence ID" value="KJP89712.1"/>
    <property type="molecule type" value="Genomic_DNA"/>
</dbReference>
<dbReference type="Proteomes" id="UP000054561">
    <property type="component" value="Unassembled WGS sequence"/>
</dbReference>